<protein>
    <recommendedName>
        <fullName evidence="4">FAD-binding oxidoreductase</fullName>
    </recommendedName>
</protein>
<evidence type="ECO:0008006" key="4">
    <source>
        <dbReference type="Google" id="ProtNLM"/>
    </source>
</evidence>
<dbReference type="OrthoDB" id="9806601at2"/>
<organism evidence="2 3">
    <name type="scientific">Xanthobacter tagetidis</name>
    <dbReference type="NCBI Taxonomy" id="60216"/>
    <lineage>
        <taxon>Bacteria</taxon>
        <taxon>Pseudomonadati</taxon>
        <taxon>Pseudomonadota</taxon>
        <taxon>Alphaproteobacteria</taxon>
        <taxon>Hyphomicrobiales</taxon>
        <taxon>Xanthobacteraceae</taxon>
        <taxon>Xanthobacter</taxon>
    </lineage>
</organism>
<keyword evidence="3" id="KW-1185">Reference proteome</keyword>
<dbReference type="AlphaFoldDB" id="A0A3L7A0R8"/>
<comment type="caution">
    <text evidence="2">The sequence shown here is derived from an EMBL/GenBank/DDBJ whole genome shotgun (WGS) entry which is preliminary data.</text>
</comment>
<dbReference type="RefSeq" id="WP_121625134.1">
    <property type="nucleotide sequence ID" value="NZ_JACIIW010000008.1"/>
</dbReference>
<feature type="compositionally biased region" description="Low complexity" evidence="1">
    <location>
        <begin position="424"/>
        <end position="437"/>
    </location>
</feature>
<feature type="region of interest" description="Disordered" evidence="1">
    <location>
        <begin position="1"/>
        <end position="25"/>
    </location>
</feature>
<gene>
    <name evidence="2" type="ORF">D9R14_20040</name>
</gene>
<feature type="region of interest" description="Disordered" evidence="1">
    <location>
        <begin position="421"/>
        <end position="466"/>
    </location>
</feature>
<sequence length="466" mass="47181">MTSILPRPKSTGASPNGAPGAERGTDRRRILDCEVVVVGSDLAALALAHRLAGAGREVVRLAVPADPALPLDDLLAPGFAMPARALVHRIGEDDAGALWALSREAAAQGRDLAKAVGVPLGPKGALLAARPHAAGRLADEQELLAHIAPGTARLVAGADLERLIGSGSFVAALGLVPAVRIPAGALAAALARAAASVGIQEIAADGAVACDLKGLRKYVDLPNLRIRAFEVILCGTAILRAGAPHLAAGLKATHFAAGRVPLAGAPPAYGGRVREYGGLGIDYHADESGLVLAVETALPVRTAAGAARILSRTARGLLPDGPAGRPEGRGYRILSAPHGMPVAGRIDKGVHVIAGLGLQPVSAHLLTAALVAEAIGGRDDRLALLQPFLALEPRGTLAALADMAAVWRAQLSVRAAPRAEVRGGEAQPEAVPAAVAPRPAPPAGRPRGRSATPPGYRAGGVDPAER</sequence>
<dbReference type="SUPFAM" id="SSF51971">
    <property type="entry name" value="Nucleotide-binding domain"/>
    <property type="match status" value="1"/>
</dbReference>
<evidence type="ECO:0000313" key="3">
    <source>
        <dbReference type="Proteomes" id="UP000269692"/>
    </source>
</evidence>
<accession>A0A3L7A0R8</accession>
<evidence type="ECO:0000256" key="1">
    <source>
        <dbReference type="SAM" id="MobiDB-lite"/>
    </source>
</evidence>
<dbReference type="Proteomes" id="UP000269692">
    <property type="component" value="Unassembled WGS sequence"/>
</dbReference>
<name>A0A3L7A0R8_9HYPH</name>
<dbReference type="EMBL" id="RCTF01000022">
    <property type="protein sequence ID" value="RLP73555.1"/>
    <property type="molecule type" value="Genomic_DNA"/>
</dbReference>
<evidence type="ECO:0000313" key="2">
    <source>
        <dbReference type="EMBL" id="RLP73555.1"/>
    </source>
</evidence>
<proteinExistence type="predicted"/>
<reference evidence="2 3" key="1">
    <citation type="submission" date="2018-10" db="EMBL/GenBank/DDBJ databases">
        <title>Xanthobacter tagetidis genome sequencing and assembly.</title>
        <authorList>
            <person name="Maclea K.S."/>
            <person name="Goen A.E."/>
            <person name="Fatima S.A."/>
        </authorList>
    </citation>
    <scope>NUCLEOTIDE SEQUENCE [LARGE SCALE GENOMIC DNA]</scope>
    <source>
        <strain evidence="2 3">ATCC 700314</strain>
    </source>
</reference>